<evidence type="ECO:0000313" key="2">
    <source>
        <dbReference type="EMBL" id="MDT0549632.1"/>
    </source>
</evidence>
<sequence>MNVRIPEDAWFKSSYSTQEAGACLEVANLTWSKSSYSGQQGGTCVEVADLTTAVGVRDSKDKTGPALLIPAAAWTAFVSGVRAGRIGHPAE</sequence>
<dbReference type="RefSeq" id="WP_311730199.1">
    <property type="nucleotide sequence ID" value="NZ_JAVRFD010000036.1"/>
</dbReference>
<feature type="domain" description="DUF397" evidence="1">
    <location>
        <begin position="29"/>
        <end position="82"/>
    </location>
</feature>
<feature type="domain" description="DUF397" evidence="1">
    <location>
        <begin position="9"/>
        <end position="28"/>
    </location>
</feature>
<evidence type="ECO:0000313" key="3">
    <source>
        <dbReference type="Proteomes" id="UP001180754"/>
    </source>
</evidence>
<dbReference type="Proteomes" id="UP001180754">
    <property type="component" value="Unassembled WGS sequence"/>
</dbReference>
<gene>
    <name evidence="2" type="ORF">RND15_44355</name>
</gene>
<proteinExistence type="predicted"/>
<dbReference type="EMBL" id="JAVRFD010000036">
    <property type="protein sequence ID" value="MDT0549632.1"/>
    <property type="molecule type" value="Genomic_DNA"/>
</dbReference>
<accession>A0ABU2XVV5</accession>
<protein>
    <submittedName>
        <fullName evidence="2">DUF397 domain-containing protein</fullName>
    </submittedName>
</protein>
<dbReference type="InterPro" id="IPR007278">
    <property type="entry name" value="DUF397"/>
</dbReference>
<dbReference type="Pfam" id="PF04149">
    <property type="entry name" value="DUF397"/>
    <property type="match status" value="2"/>
</dbReference>
<comment type="caution">
    <text evidence="2">The sequence shown here is derived from an EMBL/GenBank/DDBJ whole genome shotgun (WGS) entry which is preliminary data.</text>
</comment>
<keyword evidence="3" id="KW-1185">Reference proteome</keyword>
<name>A0ABU2XVV5_9ACTN</name>
<evidence type="ECO:0000259" key="1">
    <source>
        <dbReference type="Pfam" id="PF04149"/>
    </source>
</evidence>
<organism evidence="2 3">
    <name type="scientific">Streptomyces lonegramiae</name>
    <dbReference type="NCBI Taxonomy" id="3075524"/>
    <lineage>
        <taxon>Bacteria</taxon>
        <taxon>Bacillati</taxon>
        <taxon>Actinomycetota</taxon>
        <taxon>Actinomycetes</taxon>
        <taxon>Kitasatosporales</taxon>
        <taxon>Streptomycetaceae</taxon>
        <taxon>Streptomyces</taxon>
    </lineage>
</organism>
<reference evidence="2" key="1">
    <citation type="submission" date="2024-05" db="EMBL/GenBank/DDBJ databases">
        <title>30 novel species of actinomycetes from the DSMZ collection.</title>
        <authorList>
            <person name="Nouioui I."/>
        </authorList>
    </citation>
    <scope>NUCLEOTIDE SEQUENCE</scope>
    <source>
        <strain evidence="2">DSM 41529</strain>
    </source>
</reference>